<evidence type="ECO:0000313" key="1">
    <source>
        <dbReference type="EMBL" id="MDS1821361.1"/>
    </source>
</evidence>
<proteinExistence type="predicted"/>
<gene>
    <name evidence="1" type="ORF">QX249_11885</name>
</gene>
<accession>A0AAW8Q0L3</accession>
<name>A0AAW8Q0L3_VIBPH</name>
<dbReference type="RefSeq" id="WP_311020244.1">
    <property type="nucleotide sequence ID" value="NZ_JAUHGG010000003.1"/>
</dbReference>
<organism evidence="1 2">
    <name type="scientific">Vibrio parahaemolyticus</name>
    <dbReference type="NCBI Taxonomy" id="670"/>
    <lineage>
        <taxon>Bacteria</taxon>
        <taxon>Pseudomonadati</taxon>
        <taxon>Pseudomonadota</taxon>
        <taxon>Gammaproteobacteria</taxon>
        <taxon>Vibrionales</taxon>
        <taxon>Vibrionaceae</taxon>
        <taxon>Vibrio</taxon>
    </lineage>
</organism>
<protein>
    <submittedName>
        <fullName evidence="1">Uncharacterized protein</fullName>
    </submittedName>
</protein>
<dbReference type="EMBL" id="JAUHGG010000003">
    <property type="protein sequence ID" value="MDS1821361.1"/>
    <property type="molecule type" value="Genomic_DNA"/>
</dbReference>
<dbReference type="AlphaFoldDB" id="A0AAW8Q0L3"/>
<dbReference type="Proteomes" id="UP001253193">
    <property type="component" value="Unassembled WGS sequence"/>
</dbReference>
<sequence length="94" mass="10798">MKESQKLYHVSQKTNRQSILRDGLSPEYDQTGLGAVFLTNVKPEALENFDIWVLDNLGLELEEDFQCPVEKYEDNGERWFMAYDGIPPSVLSIS</sequence>
<reference evidence="1" key="1">
    <citation type="submission" date="2023-06" db="EMBL/GenBank/DDBJ databases">
        <title>Genomic Diversity of Vibrio spp. and Metagenomic Analysis of Pathogens in Florida Gulf Coastal Waters Following Hurricane Ian.</title>
        <authorList>
            <person name="Brumfield K.D."/>
        </authorList>
    </citation>
    <scope>NUCLEOTIDE SEQUENCE</scope>
    <source>
        <strain evidence="1">WBS2B-138</strain>
    </source>
</reference>
<comment type="caution">
    <text evidence="1">The sequence shown here is derived from an EMBL/GenBank/DDBJ whole genome shotgun (WGS) entry which is preliminary data.</text>
</comment>
<evidence type="ECO:0000313" key="2">
    <source>
        <dbReference type="Proteomes" id="UP001253193"/>
    </source>
</evidence>